<protein>
    <submittedName>
        <fullName evidence="3">Transcriptional regulator</fullName>
    </submittedName>
</protein>
<evidence type="ECO:0000313" key="4">
    <source>
        <dbReference type="Proteomes" id="UP000318521"/>
    </source>
</evidence>
<feature type="domain" description="HTH arsR-type" evidence="2">
    <location>
        <begin position="7"/>
        <end position="52"/>
    </location>
</feature>
<dbReference type="RefSeq" id="WP_143846561.1">
    <property type="nucleotide sequence ID" value="NZ_VLXZ01000001.1"/>
</dbReference>
<dbReference type="PANTHER" id="PTHR38600">
    <property type="entry name" value="TRANSCRIPTIONAL REGULATORY PROTEIN"/>
    <property type="match status" value="1"/>
</dbReference>
<dbReference type="InterPro" id="IPR036390">
    <property type="entry name" value="WH_DNA-bd_sf"/>
</dbReference>
<dbReference type="InterPro" id="IPR011991">
    <property type="entry name" value="ArsR-like_HTH"/>
</dbReference>
<dbReference type="GO" id="GO:0003677">
    <property type="term" value="F:DNA binding"/>
    <property type="evidence" value="ECO:0007669"/>
    <property type="project" value="UniProtKB-KW"/>
</dbReference>
<keyword evidence="4" id="KW-1185">Reference proteome</keyword>
<dbReference type="Proteomes" id="UP000318521">
    <property type="component" value="Unassembled WGS sequence"/>
</dbReference>
<dbReference type="Gene3D" id="1.10.10.10">
    <property type="entry name" value="Winged helix-like DNA-binding domain superfamily/Winged helix DNA-binding domain"/>
    <property type="match status" value="1"/>
</dbReference>
<accession>A0A554A3I2</accession>
<dbReference type="GO" id="GO:0003700">
    <property type="term" value="F:DNA-binding transcription factor activity"/>
    <property type="evidence" value="ECO:0007669"/>
    <property type="project" value="InterPro"/>
</dbReference>
<reference evidence="3 4" key="1">
    <citation type="submission" date="2019-07" db="EMBL/GenBank/DDBJ databases">
        <authorList>
            <person name="Park Y.J."/>
            <person name="Jeong S.E."/>
            <person name="Jung H.S."/>
        </authorList>
    </citation>
    <scope>NUCLEOTIDE SEQUENCE [LARGE SCALE GENOMIC DNA]</scope>
    <source>
        <strain evidence="4">P16(2019)</strain>
    </source>
</reference>
<dbReference type="InterPro" id="IPR036388">
    <property type="entry name" value="WH-like_DNA-bd_sf"/>
</dbReference>
<organism evidence="3 4">
    <name type="scientific">Alkalicoccobacillus porphyridii</name>
    <dbReference type="NCBI Taxonomy" id="2597270"/>
    <lineage>
        <taxon>Bacteria</taxon>
        <taxon>Bacillati</taxon>
        <taxon>Bacillota</taxon>
        <taxon>Bacilli</taxon>
        <taxon>Bacillales</taxon>
        <taxon>Bacillaceae</taxon>
        <taxon>Alkalicoccobacillus</taxon>
    </lineage>
</organism>
<name>A0A554A3I2_9BACI</name>
<sequence>MGDQTASTRQTVLTLLKRWHELTTAELAAKLNITEMAVRRHLKGLEEEGLLTSRAIKQNMGRPVHKYYLTDQGRESFPRNYSQLSLGFLDDLRALYGAESVNQLFEKRHDRLQQTYKTRVNGSLKERIEALATIQNEQGYMVEWHEKKDGSYQFVEYNCPIAQVARSYPVACSCEKRLFQELLGTKQVERNACMAENGDAHCVYTIHKETHHTK</sequence>
<dbReference type="CDD" id="cd00090">
    <property type="entry name" value="HTH_ARSR"/>
    <property type="match status" value="1"/>
</dbReference>
<dbReference type="Pfam" id="PF01022">
    <property type="entry name" value="HTH_5"/>
    <property type="match status" value="1"/>
</dbReference>
<evidence type="ECO:0000313" key="3">
    <source>
        <dbReference type="EMBL" id="TSB48216.1"/>
    </source>
</evidence>
<dbReference type="AlphaFoldDB" id="A0A554A3I2"/>
<comment type="caution">
    <text evidence="3">The sequence shown here is derived from an EMBL/GenBank/DDBJ whole genome shotgun (WGS) entry which is preliminary data.</text>
</comment>
<dbReference type="SUPFAM" id="SSF46785">
    <property type="entry name" value="Winged helix' DNA-binding domain"/>
    <property type="match status" value="1"/>
</dbReference>
<evidence type="ECO:0000259" key="2">
    <source>
        <dbReference type="Pfam" id="PF01022"/>
    </source>
</evidence>
<gene>
    <name evidence="3" type="ORF">FN960_01295</name>
</gene>
<dbReference type="EMBL" id="VLXZ01000001">
    <property type="protein sequence ID" value="TSB48216.1"/>
    <property type="molecule type" value="Genomic_DNA"/>
</dbReference>
<proteinExistence type="predicted"/>
<dbReference type="PANTHER" id="PTHR38600:SF2">
    <property type="entry name" value="SLL0088 PROTEIN"/>
    <property type="match status" value="1"/>
</dbReference>
<keyword evidence="1" id="KW-0238">DNA-binding</keyword>
<evidence type="ECO:0000256" key="1">
    <source>
        <dbReference type="ARBA" id="ARBA00023125"/>
    </source>
</evidence>
<dbReference type="InterPro" id="IPR001845">
    <property type="entry name" value="HTH_ArsR_DNA-bd_dom"/>
</dbReference>
<dbReference type="OrthoDB" id="155998at2"/>